<dbReference type="SMART" id="SM00664">
    <property type="entry name" value="DoH"/>
    <property type="match status" value="1"/>
</dbReference>
<dbReference type="Proteomes" id="UP000663887">
    <property type="component" value="Unassembled WGS sequence"/>
</dbReference>
<dbReference type="InterPro" id="IPR008977">
    <property type="entry name" value="PHM/PNGase_F_dom_sf"/>
</dbReference>
<evidence type="ECO:0000256" key="2">
    <source>
        <dbReference type="ARBA" id="ARBA00023157"/>
    </source>
</evidence>
<dbReference type="PANTHER" id="PTHR10157:SF23">
    <property type="entry name" value="MOXD1 HOMOLOG 1"/>
    <property type="match status" value="1"/>
</dbReference>
<feature type="chain" id="PRO_5032333016" description="DOMON domain-containing protein" evidence="5">
    <location>
        <begin position="17"/>
        <end position="622"/>
    </location>
</feature>
<dbReference type="Gene3D" id="2.60.120.310">
    <property type="entry name" value="Copper type II, ascorbate-dependent monooxygenase, N-terminal domain"/>
    <property type="match status" value="1"/>
</dbReference>
<dbReference type="SMART" id="SM00701">
    <property type="entry name" value="PGRP"/>
    <property type="match status" value="1"/>
</dbReference>
<keyword evidence="5" id="KW-0732">Signal</keyword>
<keyword evidence="4" id="KW-0812">Transmembrane</keyword>
<dbReference type="GO" id="GO:0008270">
    <property type="term" value="F:zinc ion binding"/>
    <property type="evidence" value="ECO:0007669"/>
    <property type="project" value="InterPro"/>
</dbReference>
<evidence type="ECO:0000313" key="7">
    <source>
        <dbReference type="EMBL" id="CAF2188212.1"/>
    </source>
</evidence>
<dbReference type="SUPFAM" id="SSF55846">
    <property type="entry name" value="N-acetylmuramoyl-L-alanine amidase-like"/>
    <property type="match status" value="1"/>
</dbReference>
<feature type="domain" description="DOMON" evidence="6">
    <location>
        <begin position="36"/>
        <end position="159"/>
    </location>
</feature>
<dbReference type="InterPro" id="IPR005018">
    <property type="entry name" value="DOMON_domain"/>
</dbReference>
<dbReference type="SUPFAM" id="SSF49344">
    <property type="entry name" value="CBD9-like"/>
    <property type="match status" value="1"/>
</dbReference>
<keyword evidence="2" id="KW-1015">Disulfide bond</keyword>
<keyword evidence="3" id="KW-0325">Glycoprotein</keyword>
<dbReference type="GO" id="GO:0005615">
    <property type="term" value="C:extracellular space"/>
    <property type="evidence" value="ECO:0007669"/>
    <property type="project" value="TreeGrafter"/>
</dbReference>
<organism evidence="7 8">
    <name type="scientific">Rotaria magnacalcarata</name>
    <dbReference type="NCBI Taxonomy" id="392030"/>
    <lineage>
        <taxon>Eukaryota</taxon>
        <taxon>Metazoa</taxon>
        <taxon>Spiralia</taxon>
        <taxon>Gnathifera</taxon>
        <taxon>Rotifera</taxon>
        <taxon>Eurotatoria</taxon>
        <taxon>Bdelloidea</taxon>
        <taxon>Philodinida</taxon>
        <taxon>Philodinidae</taxon>
        <taxon>Rotaria</taxon>
    </lineage>
</organism>
<comment type="similarity">
    <text evidence="1">Belongs to the copper type II ascorbate-dependent monooxygenase family.</text>
</comment>
<dbReference type="EMBL" id="CAJNRG010015936">
    <property type="protein sequence ID" value="CAF2188212.1"/>
    <property type="molecule type" value="Genomic_DNA"/>
</dbReference>
<dbReference type="Pfam" id="PF01082">
    <property type="entry name" value="Cu2_monooxygen"/>
    <property type="match status" value="1"/>
</dbReference>
<comment type="caution">
    <text evidence="7">The sequence shown here is derived from an EMBL/GenBank/DDBJ whole genome shotgun (WGS) entry which is preliminary data.</text>
</comment>
<evidence type="ECO:0000256" key="4">
    <source>
        <dbReference type="SAM" id="Phobius"/>
    </source>
</evidence>
<dbReference type="CDD" id="cd09631">
    <property type="entry name" value="DOMON_DOH"/>
    <property type="match status" value="1"/>
</dbReference>
<keyword evidence="4" id="KW-1133">Transmembrane helix</keyword>
<evidence type="ECO:0000256" key="1">
    <source>
        <dbReference type="ARBA" id="ARBA00010676"/>
    </source>
</evidence>
<evidence type="ECO:0000256" key="5">
    <source>
        <dbReference type="SAM" id="SignalP"/>
    </source>
</evidence>
<dbReference type="GO" id="GO:0030667">
    <property type="term" value="C:secretory granule membrane"/>
    <property type="evidence" value="ECO:0007669"/>
    <property type="project" value="TreeGrafter"/>
</dbReference>
<dbReference type="InterPro" id="IPR045266">
    <property type="entry name" value="DOH_DOMON"/>
</dbReference>
<evidence type="ECO:0000313" key="8">
    <source>
        <dbReference type="Proteomes" id="UP000663887"/>
    </source>
</evidence>
<dbReference type="Pfam" id="PF03351">
    <property type="entry name" value="DOMON"/>
    <property type="match status" value="1"/>
</dbReference>
<dbReference type="GO" id="GO:0005507">
    <property type="term" value="F:copper ion binding"/>
    <property type="evidence" value="ECO:0007669"/>
    <property type="project" value="InterPro"/>
</dbReference>
<feature type="transmembrane region" description="Helical" evidence="4">
    <location>
        <begin position="603"/>
        <end position="621"/>
    </location>
</feature>
<dbReference type="FunFam" id="2.60.120.230:FF:000001">
    <property type="entry name" value="Monooxygenase, DBH-like 1"/>
    <property type="match status" value="1"/>
</dbReference>
<dbReference type="PANTHER" id="PTHR10157">
    <property type="entry name" value="DOPAMINE BETA HYDROXYLASE RELATED"/>
    <property type="match status" value="1"/>
</dbReference>
<dbReference type="CDD" id="cd06583">
    <property type="entry name" value="PGRP"/>
    <property type="match status" value="1"/>
</dbReference>
<name>A0A816Z7F6_9BILA</name>
<gene>
    <name evidence="7" type="ORF">XDN619_LOCUS32142</name>
</gene>
<dbReference type="InterPro" id="IPR006619">
    <property type="entry name" value="PGRP_domain_met/bac"/>
</dbReference>
<proteinExistence type="inferred from homology"/>
<dbReference type="InterPro" id="IPR002502">
    <property type="entry name" value="Amidase_domain"/>
</dbReference>
<reference evidence="7" key="1">
    <citation type="submission" date="2021-02" db="EMBL/GenBank/DDBJ databases">
        <authorList>
            <person name="Nowell W R."/>
        </authorList>
    </citation>
    <scope>NUCLEOTIDE SEQUENCE</scope>
</reference>
<dbReference type="Pfam" id="PF03712">
    <property type="entry name" value="Cu2_monoox_C"/>
    <property type="match status" value="1"/>
</dbReference>
<keyword evidence="4" id="KW-0472">Membrane</keyword>
<sequence>MLFIVLLLVAIGDVVSISSPITPFTTYRYSTELEKGIADLWWTVYNGAKDITFELHMKTTGWIALGISPGGGMEGADIGVGWVDTEGKVHFQDRHAFDFVKPVIDNTIENWLALRGRESNGGTAIQFRRLLDTCDPMDVEIKYAVPSNDTTYHCKVYKAPARYSRKRHAIAHKTMIDPNNVDLVHHLVLYECDQTVKFDDNNLPDGVCDDYYREFSHCLSNTATVWEVGGEEIVEFPTEAGYPVGGDFGIKYYVIEMHYNNPKLIPNRRDNTGIRFYIGKELRQYDLGYLAFGTSSNALALTIPPKVDQFIVDSYCPSEFSKNFPESGITVVSALLHAHLQGRSLGTKLIRNNTAVEYLFNAERYDFNYQFDNRLSEPIQLYPGDEFATRCVYNTMNKSQVTLGGQRTTDEMCSQIFTYYPRVKDLYGCFSMNHPDAWQAIRNRVSNDFNNTEILDWIKNIEWTPTVAAQWQEFYNDASRMVTYSGFGENGKVYEGRGWNRQAAHSPGWNDDAFGICIMGDFRTASPNEKALNAVQDYYIITHRQSQRPGYTECPGNGTMDVVNKWPRYCSFQNPGTPLDANETLLSLANNFCGKEVPSPSSASTYFITPVILFFLLLIYAL</sequence>
<dbReference type="GO" id="GO:0006589">
    <property type="term" value="P:octopamine biosynthetic process"/>
    <property type="evidence" value="ECO:0007669"/>
    <property type="project" value="TreeGrafter"/>
</dbReference>
<dbReference type="SUPFAM" id="SSF49742">
    <property type="entry name" value="PHM/PNGase F"/>
    <property type="match status" value="2"/>
</dbReference>
<dbReference type="AlphaFoldDB" id="A0A816Z7F6"/>
<dbReference type="GO" id="GO:0042420">
    <property type="term" value="P:dopamine catabolic process"/>
    <property type="evidence" value="ECO:0007669"/>
    <property type="project" value="TreeGrafter"/>
</dbReference>
<evidence type="ECO:0000259" key="6">
    <source>
        <dbReference type="PROSITE" id="PS50836"/>
    </source>
</evidence>
<dbReference type="GO" id="GO:0004500">
    <property type="term" value="F:dopamine beta-monooxygenase activity"/>
    <property type="evidence" value="ECO:0007669"/>
    <property type="project" value="InterPro"/>
</dbReference>
<protein>
    <recommendedName>
        <fullName evidence="6">DOMON domain-containing protein</fullName>
    </recommendedName>
</protein>
<dbReference type="InterPro" id="IPR024548">
    <property type="entry name" value="Cu2_monoox_C"/>
</dbReference>
<dbReference type="InterPro" id="IPR000323">
    <property type="entry name" value="Cu2_ascorb_mOase_N"/>
</dbReference>
<dbReference type="PROSITE" id="PS50836">
    <property type="entry name" value="DOMON"/>
    <property type="match status" value="1"/>
</dbReference>
<dbReference type="InterPro" id="IPR036505">
    <property type="entry name" value="Amidase/PGRP_sf"/>
</dbReference>
<dbReference type="InterPro" id="IPR014784">
    <property type="entry name" value="Cu2_ascorb_mOase-like_C"/>
</dbReference>
<dbReference type="InterPro" id="IPR036939">
    <property type="entry name" value="Cu2_ascorb_mOase_N_sf"/>
</dbReference>
<dbReference type="InterPro" id="IPR000945">
    <property type="entry name" value="DBH-like"/>
</dbReference>
<dbReference type="Gene3D" id="3.40.80.10">
    <property type="entry name" value="Peptidoglycan recognition protein-like"/>
    <property type="match status" value="1"/>
</dbReference>
<dbReference type="GO" id="GO:0042421">
    <property type="term" value="P:norepinephrine biosynthetic process"/>
    <property type="evidence" value="ECO:0007669"/>
    <property type="project" value="TreeGrafter"/>
</dbReference>
<feature type="signal peptide" evidence="5">
    <location>
        <begin position="1"/>
        <end position="16"/>
    </location>
</feature>
<accession>A0A816Z7F6</accession>
<dbReference type="GO" id="GO:0009253">
    <property type="term" value="P:peptidoglycan catabolic process"/>
    <property type="evidence" value="ECO:0007669"/>
    <property type="project" value="InterPro"/>
</dbReference>
<evidence type="ECO:0000256" key="3">
    <source>
        <dbReference type="ARBA" id="ARBA00023180"/>
    </source>
</evidence>
<dbReference type="GO" id="GO:0008745">
    <property type="term" value="F:N-acetylmuramoyl-L-alanine amidase activity"/>
    <property type="evidence" value="ECO:0007669"/>
    <property type="project" value="InterPro"/>
</dbReference>
<dbReference type="Gene3D" id="2.60.120.230">
    <property type="match status" value="1"/>
</dbReference>